<dbReference type="InterPro" id="IPR014807">
    <property type="entry name" value="Coa1"/>
</dbReference>
<keyword evidence="2" id="KW-1185">Reference proteome</keyword>
<dbReference type="Proteomes" id="UP000077051">
    <property type="component" value="Unassembled WGS sequence"/>
</dbReference>
<organism evidence="1 2">
    <name type="scientific">Mucor lusitanicus CBS 277.49</name>
    <dbReference type="NCBI Taxonomy" id="747725"/>
    <lineage>
        <taxon>Eukaryota</taxon>
        <taxon>Fungi</taxon>
        <taxon>Fungi incertae sedis</taxon>
        <taxon>Mucoromycota</taxon>
        <taxon>Mucoromycotina</taxon>
        <taxon>Mucoromycetes</taxon>
        <taxon>Mucorales</taxon>
        <taxon>Mucorineae</taxon>
        <taxon>Mucoraceae</taxon>
        <taxon>Mucor</taxon>
    </lineage>
</organism>
<gene>
    <name evidence="1" type="ORF">MUCCIDRAFT_155981</name>
</gene>
<comment type="caution">
    <text evidence="1">The sequence shown here is derived from an EMBL/GenBank/DDBJ whole genome shotgun (WGS) entry which is preliminary data.</text>
</comment>
<dbReference type="OrthoDB" id="2100652at2759"/>
<dbReference type="PANTHER" id="PTHR28523">
    <property type="entry name" value="CYTOCHROME C OXIDASE ASSEMBLY FACTOR 1"/>
    <property type="match status" value="1"/>
</dbReference>
<dbReference type="GO" id="GO:0033617">
    <property type="term" value="P:mitochondrial respiratory chain complex IV assembly"/>
    <property type="evidence" value="ECO:0007669"/>
    <property type="project" value="InterPro"/>
</dbReference>
<dbReference type="EMBL" id="AMYB01000004">
    <property type="protein sequence ID" value="OAD02794.1"/>
    <property type="molecule type" value="Genomic_DNA"/>
</dbReference>
<reference evidence="1 2" key="1">
    <citation type="submission" date="2015-06" db="EMBL/GenBank/DDBJ databases">
        <title>Expansion of signal transduction pathways in fungi by whole-genome duplication.</title>
        <authorList>
            <consortium name="DOE Joint Genome Institute"/>
            <person name="Corrochano L.M."/>
            <person name="Kuo A."/>
            <person name="Marcet-Houben M."/>
            <person name="Polaino S."/>
            <person name="Salamov A."/>
            <person name="Villalobos J.M."/>
            <person name="Alvarez M.I."/>
            <person name="Avalos J."/>
            <person name="Benito E.P."/>
            <person name="Benoit I."/>
            <person name="Burger G."/>
            <person name="Camino L.P."/>
            <person name="Canovas D."/>
            <person name="Cerda-Olmedo E."/>
            <person name="Cheng J.-F."/>
            <person name="Dominguez A."/>
            <person name="Elias M."/>
            <person name="Eslava A.P."/>
            <person name="Glaser F."/>
            <person name="Grimwood J."/>
            <person name="Gutierrez G."/>
            <person name="Heitman J."/>
            <person name="Henrissat B."/>
            <person name="Iturriaga E.A."/>
            <person name="Lang B.F."/>
            <person name="Lavin J.L."/>
            <person name="Lee S."/>
            <person name="Li W."/>
            <person name="Lindquist E."/>
            <person name="Lopez-Garcia S."/>
            <person name="Luque E.M."/>
            <person name="Marcos A.T."/>
            <person name="Martin J."/>
            <person name="Mccluskey K."/>
            <person name="Medina H.R."/>
            <person name="Miralles-Duran A."/>
            <person name="Miyazaki A."/>
            <person name="Munoz-Torres E."/>
            <person name="Oguiza J.A."/>
            <person name="Ohm R."/>
            <person name="Olmedo M."/>
            <person name="Orejas M."/>
            <person name="Ortiz-Castellanos L."/>
            <person name="Pisabarro A.G."/>
            <person name="Rodriguez-Romero J."/>
            <person name="Ruiz-Herrera J."/>
            <person name="Ruiz-Vazquez R."/>
            <person name="Sanz C."/>
            <person name="Schackwitz W."/>
            <person name="Schmutz J."/>
            <person name="Shahriari M."/>
            <person name="Shelest E."/>
            <person name="Silva-Franco F."/>
            <person name="Soanes D."/>
            <person name="Syed K."/>
            <person name="Tagua V.G."/>
            <person name="Talbot N.J."/>
            <person name="Thon M."/>
            <person name="De Vries R.P."/>
            <person name="Wiebenga A."/>
            <person name="Yadav J.S."/>
            <person name="Braun E.L."/>
            <person name="Baker S."/>
            <person name="Garre V."/>
            <person name="Horwitz B."/>
            <person name="Torres-Martinez S."/>
            <person name="Idnurm A."/>
            <person name="Herrera-Estrella A."/>
            <person name="Gabaldon T."/>
            <person name="Grigoriev I.V."/>
        </authorList>
    </citation>
    <scope>NUCLEOTIDE SEQUENCE [LARGE SCALE GENOMIC DNA]</scope>
    <source>
        <strain evidence="1 2">CBS 277.49</strain>
    </source>
</reference>
<dbReference type="InterPro" id="IPR042432">
    <property type="entry name" value="Coa1_fungi"/>
</dbReference>
<dbReference type="Pfam" id="PF08695">
    <property type="entry name" value="Coa1"/>
    <property type="match status" value="1"/>
</dbReference>
<dbReference type="GO" id="GO:0005743">
    <property type="term" value="C:mitochondrial inner membrane"/>
    <property type="evidence" value="ECO:0007669"/>
    <property type="project" value="TreeGrafter"/>
</dbReference>
<accession>A0A168KUW1</accession>
<dbReference type="AlphaFoldDB" id="A0A168KUW1"/>
<sequence length="183" mass="20073">MSFLSSRLASSTTRPLARTLLSSCSRRSFASKTVVVERELPKPPPPSKRRWLWTGIGVGAVVWAVGLGAALNHQRLSSSVVHGTLFMVRYDPRVIALVGDHVDYADAWPWISGTVNHLKGKIDIGFDVKGSTGEVARVHFISKRGGQKWTTVEFTVVRKSDNKLIDIGHHALTENGEPVVHGQ</sequence>
<dbReference type="PANTHER" id="PTHR28523:SF1">
    <property type="entry name" value="CYTOCHROME C OXIDASE ASSEMBLY FACTOR 1"/>
    <property type="match status" value="1"/>
</dbReference>
<proteinExistence type="predicted"/>
<dbReference type="VEuPathDB" id="FungiDB:MUCCIDRAFT_155981"/>
<evidence type="ECO:0000313" key="2">
    <source>
        <dbReference type="Proteomes" id="UP000077051"/>
    </source>
</evidence>
<evidence type="ECO:0000313" key="1">
    <source>
        <dbReference type="EMBL" id="OAD02794.1"/>
    </source>
</evidence>
<evidence type="ECO:0008006" key="3">
    <source>
        <dbReference type="Google" id="ProtNLM"/>
    </source>
</evidence>
<dbReference type="STRING" id="747725.A0A168KUW1"/>
<name>A0A168KUW1_MUCCL</name>
<protein>
    <recommendedName>
        <fullName evidence="3">DUF1783-domain-containing protein</fullName>
    </recommendedName>
</protein>